<dbReference type="RefSeq" id="WP_092680468.1">
    <property type="nucleotide sequence ID" value="NZ_FNMZ01000002.1"/>
</dbReference>
<reference evidence="9 10" key="1">
    <citation type="submission" date="2016-10" db="EMBL/GenBank/DDBJ databases">
        <authorList>
            <person name="de Groot N.N."/>
        </authorList>
    </citation>
    <scope>NUCLEOTIDE SEQUENCE [LARGE SCALE GENOMIC DNA]</scope>
    <source>
        <strain evidence="9 10">DSM 17890</strain>
    </source>
</reference>
<keyword evidence="4" id="KW-0560">Oxidoreductase</keyword>
<dbReference type="Proteomes" id="UP000199118">
    <property type="component" value="Unassembled WGS sequence"/>
</dbReference>
<sequence>MEHEPLIRLGVFLGVFAVMAGWELLRAARPGLQPKARRWLTNWAVAALDSLVVRLLFPAAAVGAALDAQAQGWGLFPMLGAPGWLAFILSVALLDLAIWAQHLVFHKVPVLWRLHRVHHADRDVDVTTAIRFHPVEIALSMLLKIGLVYALGAPAAAVLVFEVLLNGCAMFNHANIRLPAGVERPLRWLLVTPEMHRIHHSVRREEADSNYGFSVSWWDRLFGTYSARARGGEAGLKLGLSAHQDDAPSGLLWSLLFPFRAR</sequence>
<dbReference type="STRING" id="356660.SAMN05444336_102193"/>
<evidence type="ECO:0000256" key="6">
    <source>
        <dbReference type="ARBA" id="ARBA00023136"/>
    </source>
</evidence>
<dbReference type="GO" id="GO:0050479">
    <property type="term" value="F:glyceryl-ether monooxygenase activity"/>
    <property type="evidence" value="ECO:0007669"/>
    <property type="project" value="TreeGrafter"/>
</dbReference>
<evidence type="ECO:0000256" key="3">
    <source>
        <dbReference type="ARBA" id="ARBA00022989"/>
    </source>
</evidence>
<dbReference type="GO" id="GO:0012505">
    <property type="term" value="C:endomembrane system"/>
    <property type="evidence" value="ECO:0007669"/>
    <property type="project" value="UniProtKB-SubCell"/>
</dbReference>
<dbReference type="OrthoDB" id="9770329at2"/>
<evidence type="ECO:0000256" key="5">
    <source>
        <dbReference type="ARBA" id="ARBA00023098"/>
    </source>
</evidence>
<dbReference type="PANTHER" id="PTHR21624:SF1">
    <property type="entry name" value="ALKYLGLYCEROL MONOOXYGENASE"/>
    <property type="match status" value="1"/>
</dbReference>
<keyword evidence="6 7" id="KW-0472">Membrane</keyword>
<dbReference type="GO" id="GO:0008610">
    <property type="term" value="P:lipid biosynthetic process"/>
    <property type="evidence" value="ECO:0007669"/>
    <property type="project" value="InterPro"/>
</dbReference>
<keyword evidence="3 7" id="KW-1133">Transmembrane helix</keyword>
<dbReference type="AlphaFoldDB" id="A0A1H2VXU0"/>
<evidence type="ECO:0000256" key="1">
    <source>
        <dbReference type="ARBA" id="ARBA00004127"/>
    </source>
</evidence>
<feature type="domain" description="Fatty acid hydroxylase" evidence="8">
    <location>
        <begin position="88"/>
        <end position="224"/>
    </location>
</feature>
<dbReference type="InterPro" id="IPR006694">
    <property type="entry name" value="Fatty_acid_hydroxylase"/>
</dbReference>
<dbReference type="EMBL" id="FNMZ01000002">
    <property type="protein sequence ID" value="SDW72669.1"/>
    <property type="molecule type" value="Genomic_DNA"/>
</dbReference>
<name>A0A1H2VXU0_9RHOB</name>
<keyword evidence="5" id="KW-0443">Lipid metabolism</keyword>
<evidence type="ECO:0000256" key="4">
    <source>
        <dbReference type="ARBA" id="ARBA00023002"/>
    </source>
</evidence>
<dbReference type="PANTHER" id="PTHR21624">
    <property type="entry name" value="STEROL DESATURASE-RELATED PROTEIN"/>
    <property type="match status" value="1"/>
</dbReference>
<protein>
    <submittedName>
        <fullName evidence="9">Sterol desaturase/sphingolipid hydroxylase, fatty acid hydroxylase superfamily</fullName>
    </submittedName>
</protein>
<dbReference type="InterPro" id="IPR051689">
    <property type="entry name" value="Sterol_desaturase/TMEM195"/>
</dbReference>
<feature type="transmembrane region" description="Helical" evidence="7">
    <location>
        <begin position="6"/>
        <end position="28"/>
    </location>
</feature>
<dbReference type="GO" id="GO:0005506">
    <property type="term" value="F:iron ion binding"/>
    <property type="evidence" value="ECO:0007669"/>
    <property type="project" value="InterPro"/>
</dbReference>
<gene>
    <name evidence="9" type="ORF">SAMN05444336_102193</name>
</gene>
<evidence type="ECO:0000313" key="10">
    <source>
        <dbReference type="Proteomes" id="UP000199118"/>
    </source>
</evidence>
<dbReference type="GO" id="GO:0016020">
    <property type="term" value="C:membrane"/>
    <property type="evidence" value="ECO:0007669"/>
    <property type="project" value="GOC"/>
</dbReference>
<keyword evidence="10" id="KW-1185">Reference proteome</keyword>
<organism evidence="9 10">
    <name type="scientific">Albimonas donghaensis</name>
    <dbReference type="NCBI Taxonomy" id="356660"/>
    <lineage>
        <taxon>Bacteria</taxon>
        <taxon>Pseudomonadati</taxon>
        <taxon>Pseudomonadota</taxon>
        <taxon>Alphaproteobacteria</taxon>
        <taxon>Rhodobacterales</taxon>
        <taxon>Paracoccaceae</taxon>
        <taxon>Albimonas</taxon>
    </lineage>
</organism>
<evidence type="ECO:0000256" key="7">
    <source>
        <dbReference type="SAM" id="Phobius"/>
    </source>
</evidence>
<evidence type="ECO:0000259" key="8">
    <source>
        <dbReference type="Pfam" id="PF04116"/>
    </source>
</evidence>
<feature type="transmembrane region" description="Helical" evidence="7">
    <location>
        <begin position="40"/>
        <end position="64"/>
    </location>
</feature>
<comment type="subcellular location">
    <subcellularLocation>
        <location evidence="1">Endomembrane system</location>
        <topology evidence="1">Multi-pass membrane protein</topology>
    </subcellularLocation>
</comment>
<keyword evidence="2 7" id="KW-0812">Transmembrane</keyword>
<accession>A0A1H2VXU0</accession>
<evidence type="ECO:0000313" key="9">
    <source>
        <dbReference type="EMBL" id="SDW72669.1"/>
    </source>
</evidence>
<proteinExistence type="predicted"/>
<dbReference type="Pfam" id="PF04116">
    <property type="entry name" value="FA_hydroxylase"/>
    <property type="match status" value="1"/>
</dbReference>
<evidence type="ECO:0000256" key="2">
    <source>
        <dbReference type="ARBA" id="ARBA00022692"/>
    </source>
</evidence>
<feature type="transmembrane region" description="Helical" evidence="7">
    <location>
        <begin position="141"/>
        <end position="165"/>
    </location>
</feature>
<dbReference type="GO" id="GO:0006643">
    <property type="term" value="P:membrane lipid metabolic process"/>
    <property type="evidence" value="ECO:0007669"/>
    <property type="project" value="TreeGrafter"/>
</dbReference>